<dbReference type="EMBL" id="JAGMVJ010000028">
    <property type="protein sequence ID" value="KAH7070039.1"/>
    <property type="molecule type" value="Genomic_DNA"/>
</dbReference>
<protein>
    <submittedName>
        <fullName evidence="6">Cartenoid oxygenase</fullName>
    </submittedName>
</protein>
<dbReference type="PANTHER" id="PTHR10543">
    <property type="entry name" value="BETA-CAROTENE DIOXYGENASE"/>
    <property type="match status" value="1"/>
</dbReference>
<comment type="similarity">
    <text evidence="1">Belongs to the carotenoid oxygenase family.</text>
</comment>
<evidence type="ECO:0000313" key="6">
    <source>
        <dbReference type="EMBL" id="KAH7070039.1"/>
    </source>
</evidence>
<evidence type="ECO:0000313" key="7">
    <source>
        <dbReference type="Proteomes" id="UP000813461"/>
    </source>
</evidence>
<feature type="binding site" evidence="5">
    <location>
        <position position="289"/>
    </location>
    <ligand>
        <name>Fe cation</name>
        <dbReference type="ChEBI" id="CHEBI:24875"/>
        <note>catalytic</note>
    </ligand>
</feature>
<feature type="binding site" evidence="5">
    <location>
        <position position="480"/>
    </location>
    <ligand>
        <name>Fe cation</name>
        <dbReference type="ChEBI" id="CHEBI:24875"/>
        <note>catalytic</note>
    </ligand>
</feature>
<keyword evidence="4 5" id="KW-0408">Iron</keyword>
<sequence>MVKAHNHYGDFGGASNPFRAEAEIEDMEIEGTIPKELDGTYYRVMLDPYYDRDFYLGGTKSIPFDGDGSVSAFRIRNGKVSYKQRYVLTERLVAERKAGKALFGMLRSPFSHHPCVRSVIDNVANTNVVVHAGKLLALAEQGPPYELEPSSLRTVGHEPFPGEISPNFPFTAHPHVDPVSGELLAFGYALHGLLSPDVSVYSIDKNGKKTLQRDFKFTGTLGIMHDCAITKHYVVIMMMPFRVDFTDIEKEGNHQWYYDEKMPTWFAVVPRDEENSIRWFKYKNCMPIHSGASWEEGGKIYFDASVASHNAFSFLPCKSGDKRIPNPDPADITVNYVKFCIDPYADSNEMPPAEVLLKVPAEFPRIDERFLTQKTRYTFLDCLKPDSAAGEILYHGLNAIARHDYATGDTDFCIPGEHCLVQEPAFSPRTPDAPEGDGFVITMIDNIKAGRNELIIQDTRNFEEIVARIILPFRLRSAVHGNWVDAERLEANENFLEPMPSIYAFPPPERFTASAFRPHSNDA</sequence>
<dbReference type="GO" id="GO:0010436">
    <property type="term" value="F:carotenoid dioxygenase activity"/>
    <property type="evidence" value="ECO:0007669"/>
    <property type="project" value="TreeGrafter"/>
</dbReference>
<dbReference type="OrthoDB" id="407010at2759"/>
<comment type="cofactor">
    <cofactor evidence="5">
        <name>Fe(2+)</name>
        <dbReference type="ChEBI" id="CHEBI:29033"/>
    </cofactor>
    <text evidence="5">Binds 1 Fe(2+) ion per subunit.</text>
</comment>
<keyword evidence="3" id="KW-0560">Oxidoreductase</keyword>
<gene>
    <name evidence="6" type="ORF">FB567DRAFT_613190</name>
</gene>
<name>A0A8K0QTH6_9PLEO</name>
<proteinExistence type="inferred from homology"/>
<dbReference type="AlphaFoldDB" id="A0A8K0QTH6"/>
<evidence type="ECO:0000256" key="5">
    <source>
        <dbReference type="PIRSR" id="PIRSR604294-1"/>
    </source>
</evidence>
<dbReference type="Proteomes" id="UP000813461">
    <property type="component" value="Unassembled WGS sequence"/>
</dbReference>
<comment type="caution">
    <text evidence="6">The sequence shown here is derived from an EMBL/GenBank/DDBJ whole genome shotgun (WGS) entry which is preliminary data.</text>
</comment>
<keyword evidence="7" id="KW-1185">Reference proteome</keyword>
<feature type="binding site" evidence="5">
    <location>
        <position position="173"/>
    </location>
    <ligand>
        <name>Fe cation</name>
        <dbReference type="ChEBI" id="CHEBI:24875"/>
        <note>catalytic</note>
    </ligand>
</feature>
<evidence type="ECO:0000256" key="1">
    <source>
        <dbReference type="ARBA" id="ARBA00006787"/>
    </source>
</evidence>
<feature type="binding site" evidence="5">
    <location>
        <position position="225"/>
    </location>
    <ligand>
        <name>Fe cation</name>
        <dbReference type="ChEBI" id="CHEBI:24875"/>
        <note>catalytic</note>
    </ligand>
</feature>
<reference evidence="6" key="1">
    <citation type="journal article" date="2021" name="Nat. Commun.">
        <title>Genetic determinants of endophytism in the Arabidopsis root mycobiome.</title>
        <authorList>
            <person name="Mesny F."/>
            <person name="Miyauchi S."/>
            <person name="Thiergart T."/>
            <person name="Pickel B."/>
            <person name="Atanasova L."/>
            <person name="Karlsson M."/>
            <person name="Huettel B."/>
            <person name="Barry K.W."/>
            <person name="Haridas S."/>
            <person name="Chen C."/>
            <person name="Bauer D."/>
            <person name="Andreopoulos W."/>
            <person name="Pangilinan J."/>
            <person name="LaButti K."/>
            <person name="Riley R."/>
            <person name="Lipzen A."/>
            <person name="Clum A."/>
            <person name="Drula E."/>
            <person name="Henrissat B."/>
            <person name="Kohler A."/>
            <person name="Grigoriev I.V."/>
            <person name="Martin F.M."/>
            <person name="Hacquard S."/>
        </authorList>
    </citation>
    <scope>NUCLEOTIDE SEQUENCE</scope>
    <source>
        <strain evidence="6">MPI-SDFR-AT-0120</strain>
    </source>
</reference>
<dbReference type="GO" id="GO:0046872">
    <property type="term" value="F:metal ion binding"/>
    <property type="evidence" value="ECO:0007669"/>
    <property type="project" value="UniProtKB-KW"/>
</dbReference>
<accession>A0A8K0QTH6</accession>
<dbReference type="GO" id="GO:0016121">
    <property type="term" value="P:carotene catabolic process"/>
    <property type="evidence" value="ECO:0007669"/>
    <property type="project" value="TreeGrafter"/>
</dbReference>
<organism evidence="6 7">
    <name type="scientific">Paraphoma chrysanthemicola</name>
    <dbReference type="NCBI Taxonomy" id="798071"/>
    <lineage>
        <taxon>Eukaryota</taxon>
        <taxon>Fungi</taxon>
        <taxon>Dikarya</taxon>
        <taxon>Ascomycota</taxon>
        <taxon>Pezizomycotina</taxon>
        <taxon>Dothideomycetes</taxon>
        <taxon>Pleosporomycetidae</taxon>
        <taxon>Pleosporales</taxon>
        <taxon>Pleosporineae</taxon>
        <taxon>Phaeosphaeriaceae</taxon>
        <taxon>Paraphoma</taxon>
    </lineage>
</organism>
<evidence type="ECO:0000256" key="3">
    <source>
        <dbReference type="ARBA" id="ARBA00023002"/>
    </source>
</evidence>
<dbReference type="InterPro" id="IPR004294">
    <property type="entry name" value="Carotenoid_Oase"/>
</dbReference>
<dbReference type="Pfam" id="PF03055">
    <property type="entry name" value="RPE65"/>
    <property type="match status" value="1"/>
</dbReference>
<evidence type="ECO:0000256" key="2">
    <source>
        <dbReference type="ARBA" id="ARBA00022723"/>
    </source>
</evidence>
<dbReference type="PANTHER" id="PTHR10543:SF89">
    <property type="entry name" value="CAROTENOID 9,10(9',10')-CLEAVAGE DIOXYGENASE 1"/>
    <property type="match status" value="1"/>
</dbReference>
<evidence type="ECO:0000256" key="4">
    <source>
        <dbReference type="ARBA" id="ARBA00023004"/>
    </source>
</evidence>
<keyword evidence="2 5" id="KW-0479">Metal-binding</keyword>